<dbReference type="InterPro" id="IPR009717">
    <property type="entry name" value="Mo-dep_Nase_C"/>
</dbReference>
<sequence length="137" mass="15578">MKQITWESVKEGISFINLSTTGFTNMITTNSQPIILPTLINPMGESHQAGNKSDFLQPIRQKLDGMEIQNRKLAKFIAKLIPAQCPFERDIIVFGRKIGHIPPMCKLNPLYDQFVGLRFRALCYLVDQCGEDIQSYC</sequence>
<accession>A0A433UHY1</accession>
<dbReference type="AlphaFoldDB" id="A0A433UHY1"/>
<reference evidence="2 3" key="1">
    <citation type="journal article" date="2019" name="Genome Biol. Evol.">
        <title>Day and night: Metabolic profiles and evolutionary relationships of six axenic non-marine cyanobacteria.</title>
        <authorList>
            <person name="Will S.E."/>
            <person name="Henke P."/>
            <person name="Boedeker C."/>
            <person name="Huang S."/>
            <person name="Brinkmann H."/>
            <person name="Rohde M."/>
            <person name="Jarek M."/>
            <person name="Friedl T."/>
            <person name="Seufert S."/>
            <person name="Schumacher M."/>
            <person name="Overmann J."/>
            <person name="Neumann-Schaal M."/>
            <person name="Petersen J."/>
        </authorList>
    </citation>
    <scope>NUCLEOTIDE SEQUENCE [LARGE SCALE GENOMIC DNA]</scope>
    <source>
        <strain evidence="2 3">SAG 1403-4b</strain>
    </source>
</reference>
<feature type="domain" description="Mo-dependent nitrogenase C-terminal" evidence="1">
    <location>
        <begin position="56"/>
        <end position="137"/>
    </location>
</feature>
<evidence type="ECO:0000313" key="2">
    <source>
        <dbReference type="EMBL" id="RUS93493.1"/>
    </source>
</evidence>
<dbReference type="EMBL" id="RSCM01000018">
    <property type="protein sequence ID" value="RUS93493.1"/>
    <property type="molecule type" value="Genomic_DNA"/>
</dbReference>
<name>A0A433UHY1_ANAVA</name>
<dbReference type="Proteomes" id="UP000276103">
    <property type="component" value="Unassembled WGS sequence"/>
</dbReference>
<evidence type="ECO:0000313" key="3">
    <source>
        <dbReference type="Proteomes" id="UP000276103"/>
    </source>
</evidence>
<comment type="caution">
    <text evidence="2">The sequence shown here is derived from an EMBL/GenBank/DDBJ whole genome shotgun (WGS) entry which is preliminary data.</text>
</comment>
<protein>
    <recommendedName>
        <fullName evidence="1">Mo-dependent nitrogenase C-terminal domain-containing protein</fullName>
    </recommendedName>
</protein>
<gene>
    <name evidence="2" type="ORF">DSM107003_42890</name>
</gene>
<dbReference type="Pfam" id="PF06967">
    <property type="entry name" value="Mo-nitro_C"/>
    <property type="match status" value="1"/>
</dbReference>
<keyword evidence="3" id="KW-1185">Reference proteome</keyword>
<organism evidence="2 3">
    <name type="scientific">Trichormus variabilis SAG 1403-4b</name>
    <dbReference type="NCBI Taxonomy" id="447716"/>
    <lineage>
        <taxon>Bacteria</taxon>
        <taxon>Bacillati</taxon>
        <taxon>Cyanobacteriota</taxon>
        <taxon>Cyanophyceae</taxon>
        <taxon>Nostocales</taxon>
        <taxon>Nostocaceae</taxon>
        <taxon>Trichormus</taxon>
    </lineage>
</organism>
<proteinExistence type="predicted"/>
<evidence type="ECO:0000259" key="1">
    <source>
        <dbReference type="Pfam" id="PF06967"/>
    </source>
</evidence>